<accession>A0ABT6XRR9</accession>
<protein>
    <recommendedName>
        <fullName evidence="3">DUF4369 domain-containing protein</fullName>
    </recommendedName>
</protein>
<dbReference type="EMBL" id="JASGBP010000006">
    <property type="protein sequence ID" value="MDI9257788.1"/>
    <property type="molecule type" value="Genomic_DNA"/>
</dbReference>
<evidence type="ECO:0000313" key="2">
    <source>
        <dbReference type="Proteomes" id="UP001230035"/>
    </source>
</evidence>
<dbReference type="Proteomes" id="UP001230035">
    <property type="component" value="Unassembled WGS sequence"/>
</dbReference>
<evidence type="ECO:0008006" key="3">
    <source>
        <dbReference type="Google" id="ProtNLM"/>
    </source>
</evidence>
<name>A0ABT6XRR9_9FLAO</name>
<dbReference type="RefSeq" id="WP_283239465.1">
    <property type="nucleotide sequence ID" value="NZ_JASGBP010000006.1"/>
</dbReference>
<comment type="caution">
    <text evidence="1">The sequence shown here is derived from an EMBL/GenBank/DDBJ whole genome shotgun (WGS) entry which is preliminary data.</text>
</comment>
<keyword evidence="2" id="KW-1185">Reference proteome</keyword>
<proteinExistence type="predicted"/>
<organism evidence="1 2">
    <name type="scientific">Flavobacterium sedimenticola</name>
    <dbReference type="NCBI Taxonomy" id="3043286"/>
    <lineage>
        <taxon>Bacteria</taxon>
        <taxon>Pseudomonadati</taxon>
        <taxon>Bacteroidota</taxon>
        <taxon>Flavobacteriia</taxon>
        <taxon>Flavobacteriales</taxon>
        <taxon>Flavobacteriaceae</taxon>
        <taxon>Flavobacterium</taxon>
    </lineage>
</organism>
<sequence>MRIKLVVFLFILPAIGFSQSDELVLLRGKVICPIKELGEINIFNLRSESGTTSDTNGNFTIFVKAGDTLQCSGLQVETKKTALQKSDLAKALFVIQLVPKTINLDEVEIKDYGHINAVSLGILDKPAKKYTPAERKLKTATDLDATANAGLMAGGSIGLDPILNAISGRTAMLKKELEVEKKERLMLKVEAQFKPEYFTEKLKIPQEHVKGFLYYAVEDEKLAKYINAKNKGLARFRLGELATQYLTFWQESKK</sequence>
<reference evidence="1 2" key="1">
    <citation type="submission" date="2023-05" db="EMBL/GenBank/DDBJ databases">
        <title>Flavobacterium sedimenti sp. nov., isolated from the sediment.</title>
        <authorList>
            <person name="Wu N."/>
        </authorList>
    </citation>
    <scope>NUCLEOTIDE SEQUENCE [LARGE SCALE GENOMIC DNA]</scope>
    <source>
        <strain evidence="1 2">YZ-48</strain>
    </source>
</reference>
<evidence type="ECO:0000313" key="1">
    <source>
        <dbReference type="EMBL" id="MDI9257788.1"/>
    </source>
</evidence>
<gene>
    <name evidence="1" type="ORF">QHT84_10225</name>
</gene>